<feature type="domain" description="N-acetyltransferase" evidence="2">
    <location>
        <begin position="1"/>
        <end position="172"/>
    </location>
</feature>
<dbReference type="RefSeq" id="WP_075697785.1">
    <property type="nucleotide sequence ID" value="NZ_CP074128.1"/>
</dbReference>
<keyword evidence="4" id="KW-1185">Reference proteome</keyword>
<dbReference type="Gene3D" id="2.60.120.10">
    <property type="entry name" value="Jelly Rolls"/>
    <property type="match status" value="1"/>
</dbReference>
<reference evidence="3 4" key="1">
    <citation type="journal article" date="2021" name="Angew. Chem. Int. Ed. Engl.">
        <title>A novel family of nonribosomal peptides modulate collective behavior in Pseudovibrio bacteria isolated from marine sponges.</title>
        <authorList>
            <person name="Ioca L.P."/>
            <person name="Dai Y."/>
            <person name="Kunakom S."/>
            <person name="Diaz-Espinosa J."/>
            <person name="Krunic A."/>
            <person name="Crnkovic C.M."/>
            <person name="Orjala J."/>
            <person name="Sanchez L.M."/>
            <person name="Ferreira A.G."/>
            <person name="Berlinck R.G.S."/>
            <person name="Eustaquio A.S."/>
        </authorList>
    </citation>
    <scope>NUCLEOTIDE SEQUENCE [LARGE SCALE GENOMIC DNA]</scope>
    <source>
        <strain evidence="3 4">Ab134</strain>
        <plasmid evidence="3 4">pAb134-02</plasmid>
    </source>
</reference>
<dbReference type="InterPro" id="IPR016181">
    <property type="entry name" value="Acyl_CoA_acyltransferase"/>
</dbReference>
<protein>
    <submittedName>
        <fullName evidence="3">Cyclic nucleotide-binding domain-containing protein</fullName>
    </submittedName>
</protein>
<dbReference type="EMBL" id="CP074128">
    <property type="protein sequence ID" value="QUS58686.1"/>
    <property type="molecule type" value="Genomic_DNA"/>
</dbReference>
<sequence>MPIRVNITTDPEQIDSILKLRYDVFCLQEKLFQPTNDQRIVDKFDTLSTTRNMLAMRDDKIIGALRINVDSPAGVPADNYYDFRQHLPKENVNMMSVGMFCVREAQRSLGVALHLISLSAVFAVSNDITHVIAPTNPAISKLVARVGFKPVGAMQYAPHLGGNFIPMMLDMRDLADNLQTFAQRTQLYNFLQSYEYMLFGKGETVLPAGVKGDAAFVIIEGEAEVRHATSGDVLGVLGEGQVFGELALLTDDAQSVDVIAKSRLQTMLMPKDAFLNHLRAEPDHTLRMLSSIGSRMKTTFLSSDSVANIL</sequence>
<dbReference type="PROSITE" id="PS50042">
    <property type="entry name" value="CNMP_BINDING_3"/>
    <property type="match status" value="1"/>
</dbReference>
<dbReference type="InterPro" id="IPR000182">
    <property type="entry name" value="GNAT_dom"/>
</dbReference>
<dbReference type="InterPro" id="IPR054597">
    <property type="entry name" value="FeeM_cat"/>
</dbReference>
<dbReference type="InterPro" id="IPR018490">
    <property type="entry name" value="cNMP-bd_dom_sf"/>
</dbReference>
<dbReference type="Proteomes" id="UP000680706">
    <property type="component" value="Plasmid pAb134-02"/>
</dbReference>
<dbReference type="InterPro" id="IPR000595">
    <property type="entry name" value="cNMP-bd_dom"/>
</dbReference>
<dbReference type="SMART" id="SM00100">
    <property type="entry name" value="cNMP"/>
    <property type="match status" value="1"/>
</dbReference>
<organism evidence="3 4">
    <name type="scientific">Pseudovibrio brasiliensis</name>
    <dbReference type="NCBI Taxonomy" id="1898042"/>
    <lineage>
        <taxon>Bacteria</taxon>
        <taxon>Pseudomonadati</taxon>
        <taxon>Pseudomonadota</taxon>
        <taxon>Alphaproteobacteria</taxon>
        <taxon>Hyphomicrobiales</taxon>
        <taxon>Stappiaceae</taxon>
        <taxon>Pseudovibrio</taxon>
    </lineage>
</organism>
<proteinExistence type="predicted"/>
<keyword evidence="3" id="KW-0614">Plasmid</keyword>
<dbReference type="CDD" id="cd00038">
    <property type="entry name" value="CAP_ED"/>
    <property type="match status" value="1"/>
</dbReference>
<gene>
    <name evidence="3" type="ORF">KGB56_25105</name>
</gene>
<accession>A0ABX8AY83</accession>
<evidence type="ECO:0000259" key="1">
    <source>
        <dbReference type="PROSITE" id="PS50042"/>
    </source>
</evidence>
<dbReference type="Gene3D" id="3.40.630.30">
    <property type="match status" value="1"/>
</dbReference>
<dbReference type="PROSITE" id="PS51186">
    <property type="entry name" value="GNAT"/>
    <property type="match status" value="1"/>
</dbReference>
<dbReference type="Pfam" id="PF00027">
    <property type="entry name" value="cNMP_binding"/>
    <property type="match status" value="1"/>
</dbReference>
<name>A0ABX8AY83_9HYPH</name>
<dbReference type="SUPFAM" id="SSF51206">
    <property type="entry name" value="cAMP-binding domain-like"/>
    <property type="match status" value="1"/>
</dbReference>
<evidence type="ECO:0000313" key="4">
    <source>
        <dbReference type="Proteomes" id="UP000680706"/>
    </source>
</evidence>
<geneLocation type="plasmid" evidence="3 4">
    <name>pAb134-02</name>
</geneLocation>
<feature type="domain" description="Cyclic nucleotide-binding" evidence="1">
    <location>
        <begin position="183"/>
        <end position="295"/>
    </location>
</feature>
<evidence type="ECO:0000313" key="3">
    <source>
        <dbReference type="EMBL" id="QUS58686.1"/>
    </source>
</evidence>
<dbReference type="Pfam" id="PF21926">
    <property type="entry name" value="FeeM"/>
    <property type="match status" value="1"/>
</dbReference>
<dbReference type="SUPFAM" id="SSF55729">
    <property type="entry name" value="Acyl-CoA N-acyltransferases (Nat)"/>
    <property type="match status" value="1"/>
</dbReference>
<evidence type="ECO:0000259" key="2">
    <source>
        <dbReference type="PROSITE" id="PS51186"/>
    </source>
</evidence>
<dbReference type="InterPro" id="IPR014710">
    <property type="entry name" value="RmlC-like_jellyroll"/>
</dbReference>